<dbReference type="SMART" id="SM00347">
    <property type="entry name" value="HTH_MARR"/>
    <property type="match status" value="1"/>
</dbReference>
<organism evidence="5 6">
    <name type="scientific">Ktedonosporobacter rubrisoli</name>
    <dbReference type="NCBI Taxonomy" id="2509675"/>
    <lineage>
        <taxon>Bacteria</taxon>
        <taxon>Bacillati</taxon>
        <taxon>Chloroflexota</taxon>
        <taxon>Ktedonobacteria</taxon>
        <taxon>Ktedonobacterales</taxon>
        <taxon>Ktedonosporobacteraceae</taxon>
        <taxon>Ktedonosporobacter</taxon>
    </lineage>
</organism>
<dbReference type="GO" id="GO:0003677">
    <property type="term" value="F:DNA binding"/>
    <property type="evidence" value="ECO:0007669"/>
    <property type="project" value="UniProtKB-KW"/>
</dbReference>
<protein>
    <submittedName>
        <fullName evidence="5">MarR family transcriptional regulator</fullName>
    </submittedName>
</protein>
<dbReference type="SUPFAM" id="SSF46785">
    <property type="entry name" value="Winged helix' DNA-binding domain"/>
    <property type="match status" value="1"/>
</dbReference>
<gene>
    <name evidence="5" type="ORF">EPA93_01950</name>
</gene>
<dbReference type="Pfam" id="PF12802">
    <property type="entry name" value="MarR_2"/>
    <property type="match status" value="1"/>
</dbReference>
<name>A0A4V0YY33_KTERU</name>
<dbReference type="InterPro" id="IPR036388">
    <property type="entry name" value="WH-like_DNA-bd_sf"/>
</dbReference>
<dbReference type="OrthoDB" id="9806864at2"/>
<evidence type="ECO:0000313" key="6">
    <source>
        <dbReference type="Proteomes" id="UP000290365"/>
    </source>
</evidence>
<dbReference type="Proteomes" id="UP000290365">
    <property type="component" value="Chromosome"/>
</dbReference>
<reference evidence="5 6" key="1">
    <citation type="submission" date="2019-01" db="EMBL/GenBank/DDBJ databases">
        <title>Ktedonosporobacter rubrisoli SCAWS-G2.</title>
        <authorList>
            <person name="Huang Y."/>
            <person name="Yan B."/>
        </authorList>
    </citation>
    <scope>NUCLEOTIDE SEQUENCE [LARGE SCALE GENOMIC DNA]</scope>
    <source>
        <strain evidence="5 6">SCAWS-G2</strain>
    </source>
</reference>
<dbReference type="GO" id="GO:0003700">
    <property type="term" value="F:DNA-binding transcription factor activity"/>
    <property type="evidence" value="ECO:0007669"/>
    <property type="project" value="InterPro"/>
</dbReference>
<keyword evidence="3" id="KW-0804">Transcription</keyword>
<sequence>MANNDERIRLYMGRINRWTMQLLDARLQPYNITHQQALLIRFVTYTQREKGEAICQKDIEEAFERTGAAITSLLQGLERKGFITRRPDPTDERKKLVIPLHKAIELMQEFDEAFQEMDEKLTHSLNPEQQEALIQMLELIMQDLEK</sequence>
<evidence type="ECO:0000259" key="4">
    <source>
        <dbReference type="PROSITE" id="PS50995"/>
    </source>
</evidence>
<dbReference type="KEGG" id="kbs:EPA93_01950"/>
<dbReference type="PANTHER" id="PTHR42756">
    <property type="entry name" value="TRANSCRIPTIONAL REGULATOR, MARR"/>
    <property type="match status" value="1"/>
</dbReference>
<keyword evidence="6" id="KW-1185">Reference proteome</keyword>
<keyword evidence="2" id="KW-0238">DNA-binding</keyword>
<dbReference type="RefSeq" id="WP_129885420.1">
    <property type="nucleotide sequence ID" value="NZ_CP035758.1"/>
</dbReference>
<dbReference type="PANTHER" id="PTHR42756:SF1">
    <property type="entry name" value="TRANSCRIPTIONAL REPRESSOR OF EMRAB OPERON"/>
    <property type="match status" value="1"/>
</dbReference>
<evidence type="ECO:0000256" key="1">
    <source>
        <dbReference type="ARBA" id="ARBA00023015"/>
    </source>
</evidence>
<evidence type="ECO:0000313" key="5">
    <source>
        <dbReference type="EMBL" id="QBD74821.1"/>
    </source>
</evidence>
<dbReference type="Gene3D" id="1.10.10.10">
    <property type="entry name" value="Winged helix-like DNA-binding domain superfamily/Winged helix DNA-binding domain"/>
    <property type="match status" value="1"/>
</dbReference>
<feature type="domain" description="HTH marR-type" evidence="4">
    <location>
        <begin position="5"/>
        <end position="142"/>
    </location>
</feature>
<keyword evidence="1" id="KW-0805">Transcription regulation</keyword>
<accession>A0A4V0YY33</accession>
<dbReference type="EMBL" id="CP035758">
    <property type="protein sequence ID" value="QBD74821.1"/>
    <property type="molecule type" value="Genomic_DNA"/>
</dbReference>
<proteinExistence type="predicted"/>
<evidence type="ECO:0000256" key="3">
    <source>
        <dbReference type="ARBA" id="ARBA00023163"/>
    </source>
</evidence>
<dbReference type="AlphaFoldDB" id="A0A4V0YY33"/>
<evidence type="ECO:0000256" key="2">
    <source>
        <dbReference type="ARBA" id="ARBA00023125"/>
    </source>
</evidence>
<dbReference type="InterPro" id="IPR000835">
    <property type="entry name" value="HTH_MarR-typ"/>
</dbReference>
<dbReference type="InterPro" id="IPR036390">
    <property type="entry name" value="WH_DNA-bd_sf"/>
</dbReference>
<dbReference type="PROSITE" id="PS50995">
    <property type="entry name" value="HTH_MARR_2"/>
    <property type="match status" value="1"/>
</dbReference>